<dbReference type="InterPro" id="IPR001078">
    <property type="entry name" value="2-oxoacid_DH_actylTfrase"/>
</dbReference>
<evidence type="ECO:0000256" key="1">
    <source>
        <dbReference type="ARBA" id="ARBA00001938"/>
    </source>
</evidence>
<comment type="caution">
    <text evidence="11">The sequence shown here is derived from an EMBL/GenBank/DDBJ whole genome shotgun (WGS) entry which is preliminary data.</text>
</comment>
<dbReference type="EC" id="2.3.1.-" evidence="7"/>
<proteinExistence type="inferred from homology"/>
<organism evidence="11 12">
    <name type="scientific">Mesorhizobium montanum</name>
    <dbReference type="NCBI Taxonomy" id="3072323"/>
    <lineage>
        <taxon>Bacteria</taxon>
        <taxon>Pseudomonadati</taxon>
        <taxon>Pseudomonadota</taxon>
        <taxon>Alphaproteobacteria</taxon>
        <taxon>Hyphomicrobiales</taxon>
        <taxon>Phyllobacteriaceae</taxon>
        <taxon>Mesorhizobium</taxon>
    </lineage>
</organism>
<feature type="domain" description="Peripheral subunit-binding (PSBD)" evidence="10">
    <location>
        <begin position="179"/>
        <end position="216"/>
    </location>
</feature>
<dbReference type="PANTHER" id="PTHR43178:SF5">
    <property type="entry name" value="LIPOAMIDE ACYLTRANSFERASE COMPONENT OF BRANCHED-CHAIN ALPHA-KETO ACID DEHYDROGENASE COMPLEX, MITOCHONDRIAL"/>
    <property type="match status" value="1"/>
</dbReference>
<dbReference type="RefSeq" id="WP_320235227.1">
    <property type="nucleotide sequence ID" value="NZ_JAVIJF010000017.1"/>
</dbReference>
<evidence type="ECO:0000313" key="12">
    <source>
        <dbReference type="Proteomes" id="UP001276840"/>
    </source>
</evidence>
<dbReference type="Gene3D" id="4.10.320.10">
    <property type="entry name" value="E3-binding domain"/>
    <property type="match status" value="1"/>
</dbReference>
<feature type="domain" description="Lipoyl-binding" evidence="9">
    <location>
        <begin position="3"/>
        <end position="78"/>
    </location>
</feature>
<dbReference type="InterPro" id="IPR011053">
    <property type="entry name" value="Single_hybrid_motif"/>
</dbReference>
<evidence type="ECO:0000256" key="5">
    <source>
        <dbReference type="ARBA" id="ARBA00022823"/>
    </source>
</evidence>
<keyword evidence="5 7" id="KW-0450">Lipoyl</keyword>
<keyword evidence="12" id="KW-1185">Reference proteome</keyword>
<dbReference type="SUPFAM" id="SSF52777">
    <property type="entry name" value="CoA-dependent acyltransferases"/>
    <property type="match status" value="1"/>
</dbReference>
<keyword evidence="6 7" id="KW-0012">Acyltransferase</keyword>
<evidence type="ECO:0000259" key="10">
    <source>
        <dbReference type="PROSITE" id="PS51826"/>
    </source>
</evidence>
<comment type="similarity">
    <text evidence="2 7">Belongs to the 2-oxoacid dehydrogenase family.</text>
</comment>
<evidence type="ECO:0000256" key="6">
    <source>
        <dbReference type="ARBA" id="ARBA00023315"/>
    </source>
</evidence>
<dbReference type="InterPro" id="IPR003016">
    <property type="entry name" value="2-oxoA_DH_lipoyl-BS"/>
</dbReference>
<evidence type="ECO:0000256" key="3">
    <source>
        <dbReference type="ARBA" id="ARBA00011484"/>
    </source>
</evidence>
<dbReference type="Proteomes" id="UP001276840">
    <property type="component" value="Unassembled WGS sequence"/>
</dbReference>
<dbReference type="InterPro" id="IPR004167">
    <property type="entry name" value="PSBD"/>
</dbReference>
<sequence length="467" mass="48519">MGEHVIKLPDVGEGVAEAELVEWHVKVGDLVREDMVLAAVMTDKATVEIPSPVDGEILWLGAEIGDTVAIGSPIVRLKVAGEGNVAEDAKLSVVTAAPTPTPNPSPQGGGGGAQAAKADAKPVGAGSSRKAPLAKGAPAAATQSPSPLRGGVRGGGSAPASAGSAPASGAPRVEGEKPLASPAVRLRAREAGIDLRQVAGSGPAGRIGHEDIDAFVARGPQLARAAGLARKDGVEDIKVVGLRRKIAEKMSLAKSRIPHITYVEEIDVTALEELRAALNKDKRAAKGTERPKLTLLPFLMRAMVKAIADQPNLNALFDDDAGVIHQHEGVHIGIAAQTPNGLVVPVVKHAEARDLWECAAEVNRLADAAKSGTASREELSGSTITITSLGAMGGVATTPVINYPEVAIVGVNKMMVRPVWDGTQFIPRKMMNLSSSFDHRVIDGWDAAVFVQRIKALLETPALIFVD</sequence>
<feature type="compositionally biased region" description="Low complexity" evidence="8">
    <location>
        <begin position="158"/>
        <end position="172"/>
    </location>
</feature>
<dbReference type="PROSITE" id="PS00189">
    <property type="entry name" value="LIPOYL"/>
    <property type="match status" value="1"/>
</dbReference>
<evidence type="ECO:0000256" key="2">
    <source>
        <dbReference type="ARBA" id="ARBA00007317"/>
    </source>
</evidence>
<comment type="cofactor">
    <cofactor evidence="1 7">
        <name>(R)-lipoate</name>
        <dbReference type="ChEBI" id="CHEBI:83088"/>
    </cofactor>
</comment>
<dbReference type="InterPro" id="IPR023213">
    <property type="entry name" value="CAT-like_dom_sf"/>
</dbReference>
<dbReference type="InterPro" id="IPR000089">
    <property type="entry name" value="Biotin_lipoyl"/>
</dbReference>
<comment type="subunit">
    <text evidence="3">Forms a 24-polypeptide structural core with octahedral symmetry.</text>
</comment>
<evidence type="ECO:0000256" key="4">
    <source>
        <dbReference type="ARBA" id="ARBA00022679"/>
    </source>
</evidence>
<dbReference type="Pfam" id="PF00364">
    <property type="entry name" value="Biotin_lipoyl"/>
    <property type="match status" value="1"/>
</dbReference>
<feature type="region of interest" description="Disordered" evidence="8">
    <location>
        <begin position="95"/>
        <end position="180"/>
    </location>
</feature>
<evidence type="ECO:0000259" key="9">
    <source>
        <dbReference type="PROSITE" id="PS50968"/>
    </source>
</evidence>
<dbReference type="InterPro" id="IPR050743">
    <property type="entry name" value="2-oxoacid_DH_E2_comp"/>
</dbReference>
<dbReference type="Gene3D" id="2.40.50.100">
    <property type="match status" value="1"/>
</dbReference>
<dbReference type="CDD" id="cd06849">
    <property type="entry name" value="lipoyl_domain"/>
    <property type="match status" value="1"/>
</dbReference>
<dbReference type="PROSITE" id="PS51826">
    <property type="entry name" value="PSBD"/>
    <property type="match status" value="1"/>
</dbReference>
<dbReference type="EMBL" id="JAVIJF010000017">
    <property type="protein sequence ID" value="MDX8527286.1"/>
    <property type="molecule type" value="Genomic_DNA"/>
</dbReference>
<gene>
    <name evidence="11" type="ORF">RFM68_22550</name>
</gene>
<dbReference type="Pfam" id="PF02817">
    <property type="entry name" value="E3_binding"/>
    <property type="match status" value="1"/>
</dbReference>
<reference evidence="11 12" key="1">
    <citation type="submission" date="2023-08" db="EMBL/GenBank/DDBJ databases">
        <title>Implementing the SeqCode for naming new Mesorhizobium species isolated from Vachellia karroo root nodules.</title>
        <authorList>
            <person name="Van Lill M."/>
        </authorList>
    </citation>
    <scope>NUCLEOTIDE SEQUENCE [LARGE SCALE GENOMIC DNA]</scope>
    <source>
        <strain evidence="11 12">MSK 1335</strain>
    </source>
</reference>
<accession>A0ABU4ZPH4</accession>
<dbReference type="InterPro" id="IPR036625">
    <property type="entry name" value="E3-bd_dom_sf"/>
</dbReference>
<dbReference type="Gene3D" id="3.30.559.10">
    <property type="entry name" value="Chloramphenicol acetyltransferase-like domain"/>
    <property type="match status" value="1"/>
</dbReference>
<protein>
    <recommendedName>
        <fullName evidence="7">Dihydrolipoamide acetyltransferase component of pyruvate dehydrogenase complex</fullName>
        <ecNumber evidence="7">2.3.1.-</ecNumber>
    </recommendedName>
</protein>
<keyword evidence="4 7" id="KW-0808">Transferase</keyword>
<evidence type="ECO:0000313" key="11">
    <source>
        <dbReference type="EMBL" id="MDX8527286.1"/>
    </source>
</evidence>
<dbReference type="PANTHER" id="PTHR43178">
    <property type="entry name" value="DIHYDROLIPOAMIDE ACETYLTRANSFERASE COMPONENT OF PYRUVATE DEHYDROGENASE COMPLEX"/>
    <property type="match status" value="1"/>
</dbReference>
<feature type="compositionally biased region" description="Low complexity" evidence="8">
    <location>
        <begin position="114"/>
        <end position="150"/>
    </location>
</feature>
<name>A0ABU4ZPH4_9HYPH</name>
<evidence type="ECO:0000256" key="8">
    <source>
        <dbReference type="SAM" id="MobiDB-lite"/>
    </source>
</evidence>
<dbReference type="PROSITE" id="PS50968">
    <property type="entry name" value="BIOTINYL_LIPOYL"/>
    <property type="match status" value="1"/>
</dbReference>
<dbReference type="SUPFAM" id="SSF51230">
    <property type="entry name" value="Single hybrid motif"/>
    <property type="match status" value="1"/>
</dbReference>
<dbReference type="SUPFAM" id="SSF47005">
    <property type="entry name" value="Peripheral subunit-binding domain of 2-oxo acid dehydrogenase complex"/>
    <property type="match status" value="1"/>
</dbReference>
<dbReference type="GO" id="GO:0016746">
    <property type="term" value="F:acyltransferase activity"/>
    <property type="evidence" value="ECO:0007669"/>
    <property type="project" value="UniProtKB-KW"/>
</dbReference>
<evidence type="ECO:0000256" key="7">
    <source>
        <dbReference type="RuleBase" id="RU003423"/>
    </source>
</evidence>
<dbReference type="Pfam" id="PF00198">
    <property type="entry name" value="2-oxoacid_dh"/>
    <property type="match status" value="1"/>
</dbReference>